<organism evidence="1 2">
    <name type="scientific">Streptomyces achmelvichensis</name>
    <dbReference type="NCBI Taxonomy" id="3134111"/>
    <lineage>
        <taxon>Bacteria</taxon>
        <taxon>Bacillati</taxon>
        <taxon>Actinomycetota</taxon>
        <taxon>Actinomycetes</taxon>
        <taxon>Kitasatosporales</taxon>
        <taxon>Streptomycetaceae</taxon>
        <taxon>Streptomyces</taxon>
    </lineage>
</organism>
<dbReference type="Proteomes" id="UP001377168">
    <property type="component" value="Unassembled WGS sequence"/>
</dbReference>
<proteinExistence type="predicted"/>
<keyword evidence="2" id="KW-1185">Reference proteome</keyword>
<dbReference type="EMBL" id="JBBKAJ010000022">
    <property type="protein sequence ID" value="MEJ8636864.1"/>
    <property type="molecule type" value="Genomic_DNA"/>
</dbReference>
<reference evidence="1" key="1">
    <citation type="submission" date="2024-03" db="EMBL/GenBank/DDBJ databases">
        <title>Novel Streptomyces species of biotechnological and ecological value are a feature of Machair soil.</title>
        <authorList>
            <person name="Prole J.R."/>
            <person name="Goodfellow M."/>
            <person name="Allenby N."/>
            <person name="Ward A.C."/>
        </authorList>
    </citation>
    <scope>NUCLEOTIDE SEQUENCE</scope>
    <source>
        <strain evidence="1">MS2.AVA.5</strain>
    </source>
</reference>
<gene>
    <name evidence="1" type="ORF">WKI67_26230</name>
</gene>
<evidence type="ECO:0000313" key="1">
    <source>
        <dbReference type="EMBL" id="MEJ8636864.1"/>
    </source>
</evidence>
<sequence>MKLRRAMAVAAATAVIAPAAFLSAPAAFATGSPTTTESTTPEAGESTTPSGSPSATETAPGTAPEPGTSTSASPSDSAPSPSAPLNTPSSPAATPSATETEPEEELPGECEDAKIDVSITGLPGKIAAGSGWHKFSLNIYNSSDSTLTDLVYFAGASADELGEELFTRKQVRLQAFDPDTKSWYDLRGPDGEAVGFVGWSETLEPEFEVDIPLRINVKAGAPVGAGFSLGASIYSDEDAECIGSGDVAYKFQIVKAGTDTGGTKPQEGGKVPVAAEKPDTGTNTGAQVTGSLAETGSGSVLPVVGIVGGVAVLAGAGVVFAMKRRREDATA</sequence>
<name>A0ACC6PZV3_9ACTN</name>
<protein>
    <submittedName>
        <fullName evidence="1">LPXTG cell wall anchor domain-containing protein</fullName>
    </submittedName>
</protein>
<evidence type="ECO:0000313" key="2">
    <source>
        <dbReference type="Proteomes" id="UP001377168"/>
    </source>
</evidence>
<accession>A0ACC6PZV3</accession>
<comment type="caution">
    <text evidence="1">The sequence shown here is derived from an EMBL/GenBank/DDBJ whole genome shotgun (WGS) entry which is preliminary data.</text>
</comment>